<evidence type="ECO:0000256" key="1">
    <source>
        <dbReference type="ARBA" id="ARBA00011738"/>
    </source>
</evidence>
<evidence type="ECO:0000256" key="2">
    <source>
        <dbReference type="ARBA" id="ARBA00022694"/>
    </source>
</evidence>
<comment type="function">
    <text evidence="8">Zinc phosphodiesterase, which displays some tRNA 3'-processing endonuclease activity. Probably involved in tRNA maturation, by removing a 3'-trailer from precursor tRNA.</text>
</comment>
<accession>A0A919VVU8</accession>
<feature type="binding site" evidence="8">
    <location>
        <position position="63"/>
    </location>
    <ligand>
        <name>Zn(2+)</name>
        <dbReference type="ChEBI" id="CHEBI:29105"/>
        <label>1</label>
        <note>catalytic</note>
    </ligand>
</feature>
<dbReference type="Pfam" id="PF12706">
    <property type="entry name" value="Lactamase_B_2"/>
    <property type="match status" value="1"/>
</dbReference>
<dbReference type="GO" id="GO:0008270">
    <property type="term" value="F:zinc ion binding"/>
    <property type="evidence" value="ECO:0007669"/>
    <property type="project" value="UniProtKB-UniRule"/>
</dbReference>
<dbReference type="SUPFAM" id="SSF56281">
    <property type="entry name" value="Metallo-hydrolase/oxidoreductase"/>
    <property type="match status" value="1"/>
</dbReference>
<dbReference type="Proteomes" id="UP000680865">
    <property type="component" value="Unassembled WGS sequence"/>
</dbReference>
<feature type="active site" description="Proton acceptor" evidence="8">
    <location>
        <position position="65"/>
    </location>
</feature>
<keyword evidence="5 8" id="KW-0255">Endonuclease</keyword>
<evidence type="ECO:0000313" key="12">
    <source>
        <dbReference type="Proteomes" id="UP000680865"/>
    </source>
</evidence>
<dbReference type="NCBIfam" id="NF000805">
    <property type="entry name" value="PRK00055.2-3"/>
    <property type="match status" value="1"/>
</dbReference>
<comment type="similarity">
    <text evidence="8">Belongs to the RNase Z family.</text>
</comment>
<evidence type="ECO:0000256" key="3">
    <source>
        <dbReference type="ARBA" id="ARBA00022722"/>
    </source>
</evidence>
<dbReference type="CDD" id="cd07717">
    <property type="entry name" value="RNaseZ_ZiPD-like_MBL-fold"/>
    <property type="match status" value="1"/>
</dbReference>
<feature type="binding site" evidence="8">
    <location>
        <position position="201"/>
    </location>
    <ligand>
        <name>Zn(2+)</name>
        <dbReference type="ChEBI" id="CHEBI:29105"/>
        <label>1</label>
        <note>catalytic</note>
    </ligand>
</feature>
<keyword evidence="3 8" id="KW-0540">Nuclease</keyword>
<feature type="binding site" evidence="8">
    <location>
        <position position="61"/>
    </location>
    <ligand>
        <name>Zn(2+)</name>
        <dbReference type="ChEBI" id="CHEBI:29105"/>
        <label>1</label>
        <note>catalytic</note>
    </ligand>
</feature>
<keyword evidence="12" id="KW-1185">Reference proteome</keyword>
<feature type="binding site" evidence="8">
    <location>
        <position position="65"/>
    </location>
    <ligand>
        <name>Zn(2+)</name>
        <dbReference type="ChEBI" id="CHEBI:29105"/>
        <label>2</label>
        <note>catalytic</note>
    </ligand>
</feature>
<evidence type="ECO:0000256" key="5">
    <source>
        <dbReference type="ARBA" id="ARBA00022759"/>
    </source>
</evidence>
<feature type="domain" description="Metallo-beta-lactamase" evidence="10">
    <location>
        <begin position="189"/>
        <end position="260"/>
    </location>
</feature>
<feature type="binding site" evidence="8">
    <location>
        <position position="138"/>
    </location>
    <ligand>
        <name>Zn(2+)</name>
        <dbReference type="ChEBI" id="CHEBI:29105"/>
        <label>1</label>
        <note>catalytic</note>
    </ligand>
</feature>
<comment type="catalytic activity">
    <reaction evidence="8">
        <text>Endonucleolytic cleavage of RNA, removing extra 3' nucleotides from tRNA precursor, generating 3' termini of tRNAs. A 3'-hydroxy group is left at the tRNA terminus and a 5'-phosphoryl group is left at the trailer molecule.</text>
        <dbReference type="EC" id="3.1.26.11"/>
    </reaction>
</comment>
<evidence type="ECO:0000256" key="4">
    <source>
        <dbReference type="ARBA" id="ARBA00022723"/>
    </source>
</evidence>
<keyword evidence="4 8" id="KW-0479">Metal-binding</keyword>
<dbReference type="PANTHER" id="PTHR46018">
    <property type="entry name" value="ZINC PHOSPHODIESTERASE ELAC PROTEIN 1"/>
    <property type="match status" value="1"/>
</dbReference>
<feature type="domain" description="Metallo-beta-lactamase" evidence="9">
    <location>
        <begin position="25"/>
        <end position="99"/>
    </location>
</feature>
<dbReference type="GO" id="GO:0042781">
    <property type="term" value="F:3'-tRNA processing endoribonuclease activity"/>
    <property type="evidence" value="ECO:0007669"/>
    <property type="project" value="UniProtKB-UniRule"/>
</dbReference>
<comment type="subunit">
    <text evidence="1 8">Homodimer.</text>
</comment>
<sequence>MRELTILGTASQVPTRHRNHNGYQLRWDDEVILFDPGEGTQRQMLMAGLAVTPLTRICITHFHGDHSLGLPGIIQRISLDKVPHPVRVHFPAGGRQYLDRLWHATSFYDVADLRPEPVGPGFRVETSAGALTALPLRHSIETYGYRLVEPDGRRMVAALLSAYGISGPAVGELQRTGRSGRVSLDDVSVPRPGQKFAFIMDTGLCDSVFALAEGADLLVIESTFLAQDAAMAAEVGHLTAGQAASVARQSGARTLVLTHFSQRYADSTRFLDEARAEFDGDIVLAEDLMRVKVPPRLSLSHEPASASRN</sequence>
<gene>
    <name evidence="11" type="primary">elaC</name>
    <name evidence="8" type="synonym">rnz</name>
    <name evidence="11" type="ORF">Aco04nite_53410</name>
</gene>
<evidence type="ECO:0000256" key="6">
    <source>
        <dbReference type="ARBA" id="ARBA00022801"/>
    </source>
</evidence>
<evidence type="ECO:0000313" key="11">
    <source>
        <dbReference type="EMBL" id="GIM77035.1"/>
    </source>
</evidence>
<feature type="binding site" evidence="8">
    <location>
        <position position="201"/>
    </location>
    <ligand>
        <name>Zn(2+)</name>
        <dbReference type="ChEBI" id="CHEBI:29105"/>
        <label>2</label>
        <note>catalytic</note>
    </ligand>
</feature>
<reference evidence="11" key="1">
    <citation type="submission" date="2021-03" db="EMBL/GenBank/DDBJ databases">
        <title>Whole genome shotgun sequence of Actinoplanes consettensis NBRC 14913.</title>
        <authorList>
            <person name="Komaki H."/>
            <person name="Tamura T."/>
        </authorList>
    </citation>
    <scope>NUCLEOTIDE SEQUENCE</scope>
    <source>
        <strain evidence="11">NBRC 14913</strain>
    </source>
</reference>
<protein>
    <recommendedName>
        <fullName evidence="8">Ribonuclease Z</fullName>
        <shortName evidence="8">RNase Z</shortName>
        <ecNumber evidence="8">3.1.26.11</ecNumber>
    </recommendedName>
    <alternativeName>
        <fullName evidence="8">tRNA 3 endonuclease</fullName>
    </alternativeName>
    <alternativeName>
        <fullName evidence="8">tRNase Z</fullName>
    </alternativeName>
</protein>
<keyword evidence="2 8" id="KW-0819">tRNA processing</keyword>
<dbReference type="EMBL" id="BOQP01000029">
    <property type="protein sequence ID" value="GIM77035.1"/>
    <property type="molecule type" value="Genomic_DNA"/>
</dbReference>
<dbReference type="Gene3D" id="3.60.15.10">
    <property type="entry name" value="Ribonuclease Z/Hydroxyacylglutathione hydrolase-like"/>
    <property type="match status" value="1"/>
</dbReference>
<comment type="caution">
    <text evidence="11">The sequence shown here is derived from an EMBL/GenBank/DDBJ whole genome shotgun (WGS) entry which is preliminary data.</text>
</comment>
<dbReference type="AlphaFoldDB" id="A0A919VVU8"/>
<evidence type="ECO:0000256" key="8">
    <source>
        <dbReference type="HAMAP-Rule" id="MF_01818"/>
    </source>
</evidence>
<feature type="binding site" evidence="8">
    <location>
        <position position="259"/>
    </location>
    <ligand>
        <name>Zn(2+)</name>
        <dbReference type="ChEBI" id="CHEBI:29105"/>
        <label>2</label>
        <note>catalytic</note>
    </ligand>
</feature>
<dbReference type="Pfam" id="PF00753">
    <property type="entry name" value="Lactamase_B"/>
    <property type="match status" value="1"/>
</dbReference>
<dbReference type="HAMAP" id="MF_01818">
    <property type="entry name" value="RNase_Z_BN"/>
    <property type="match status" value="1"/>
</dbReference>
<comment type="cofactor">
    <cofactor evidence="8">
        <name>Zn(2+)</name>
        <dbReference type="ChEBI" id="CHEBI:29105"/>
    </cofactor>
    <text evidence="8">Binds 2 Zn(2+) ions.</text>
</comment>
<dbReference type="InterPro" id="IPR001279">
    <property type="entry name" value="Metallo-B-lactamas"/>
</dbReference>
<dbReference type="RefSeq" id="WP_212999974.1">
    <property type="nucleotide sequence ID" value="NZ_BAAATW010000021.1"/>
</dbReference>
<evidence type="ECO:0000259" key="9">
    <source>
        <dbReference type="Pfam" id="PF00753"/>
    </source>
</evidence>
<feature type="binding site" evidence="8">
    <location>
        <position position="66"/>
    </location>
    <ligand>
        <name>Zn(2+)</name>
        <dbReference type="ChEBI" id="CHEBI:29105"/>
        <label>2</label>
        <note>catalytic</note>
    </ligand>
</feature>
<dbReference type="InterPro" id="IPR013471">
    <property type="entry name" value="RNase_Z/BN"/>
</dbReference>
<organism evidence="11 12">
    <name type="scientific">Winogradskya consettensis</name>
    <dbReference type="NCBI Taxonomy" id="113560"/>
    <lineage>
        <taxon>Bacteria</taxon>
        <taxon>Bacillati</taxon>
        <taxon>Actinomycetota</taxon>
        <taxon>Actinomycetes</taxon>
        <taxon>Micromonosporales</taxon>
        <taxon>Micromonosporaceae</taxon>
        <taxon>Winogradskya</taxon>
    </lineage>
</organism>
<dbReference type="InterPro" id="IPR036866">
    <property type="entry name" value="RibonucZ/Hydroxyglut_hydro"/>
</dbReference>
<proteinExistence type="inferred from homology"/>
<dbReference type="PANTHER" id="PTHR46018:SF2">
    <property type="entry name" value="ZINC PHOSPHODIESTERASE ELAC PROTEIN 1"/>
    <property type="match status" value="1"/>
</dbReference>
<name>A0A919VVU8_9ACTN</name>
<keyword evidence="6 8" id="KW-0378">Hydrolase</keyword>
<evidence type="ECO:0000259" key="10">
    <source>
        <dbReference type="Pfam" id="PF12706"/>
    </source>
</evidence>
<dbReference type="EC" id="3.1.26.11" evidence="8"/>
<keyword evidence="7 8" id="KW-0862">Zinc</keyword>
<evidence type="ECO:0000256" key="7">
    <source>
        <dbReference type="ARBA" id="ARBA00022833"/>
    </source>
</evidence>